<dbReference type="SUPFAM" id="SSF57889">
    <property type="entry name" value="Cysteine-rich domain"/>
    <property type="match status" value="1"/>
</dbReference>
<dbReference type="GO" id="GO:0015074">
    <property type="term" value="P:DNA integration"/>
    <property type="evidence" value="ECO:0007669"/>
    <property type="project" value="InterPro"/>
</dbReference>
<evidence type="ECO:0000256" key="3">
    <source>
        <dbReference type="SAM" id="MobiDB-lite"/>
    </source>
</evidence>
<dbReference type="InterPro" id="IPR046349">
    <property type="entry name" value="C1-like_sf"/>
</dbReference>
<dbReference type="Proteomes" id="UP000515129">
    <property type="component" value="Unplaced"/>
</dbReference>
<dbReference type="InterPro" id="IPR013762">
    <property type="entry name" value="Integrase-like_cat_sf"/>
</dbReference>
<keyword evidence="1" id="KW-0479">Metal-binding</keyword>
<dbReference type="GO" id="GO:0046872">
    <property type="term" value="F:metal ion binding"/>
    <property type="evidence" value="ECO:0007669"/>
    <property type="project" value="UniProtKB-KW"/>
</dbReference>
<dbReference type="GeneID" id="113091887"/>
<dbReference type="GO" id="GO:0006310">
    <property type="term" value="P:DNA recombination"/>
    <property type="evidence" value="ECO:0007669"/>
    <property type="project" value="InterPro"/>
</dbReference>
<name>A0A6P6NX84_CARAU</name>
<evidence type="ECO:0000313" key="5">
    <source>
        <dbReference type="Proteomes" id="UP000515129"/>
    </source>
</evidence>
<evidence type="ECO:0000259" key="4">
    <source>
        <dbReference type="PROSITE" id="PS50081"/>
    </source>
</evidence>
<dbReference type="InterPro" id="IPR002219">
    <property type="entry name" value="PKC_DAG/PE"/>
</dbReference>
<evidence type="ECO:0000313" key="6">
    <source>
        <dbReference type="RefSeq" id="XP_026113346.1"/>
    </source>
</evidence>
<reference evidence="6" key="1">
    <citation type="submission" date="2025-08" db="UniProtKB">
        <authorList>
            <consortium name="RefSeq"/>
        </authorList>
    </citation>
    <scope>IDENTIFICATION</scope>
    <source>
        <strain evidence="6">Wakin</strain>
        <tissue evidence="6">Muscle</tissue>
    </source>
</reference>
<dbReference type="OrthoDB" id="5376140at2759"/>
<dbReference type="Gene3D" id="2.170.270.10">
    <property type="entry name" value="SET domain"/>
    <property type="match status" value="1"/>
</dbReference>
<evidence type="ECO:0000256" key="2">
    <source>
        <dbReference type="ARBA" id="ARBA00022833"/>
    </source>
</evidence>
<keyword evidence="5" id="KW-1185">Reference proteome</keyword>
<dbReference type="PANTHER" id="PTHR33480">
    <property type="entry name" value="SET DOMAIN-CONTAINING PROTEIN-RELATED"/>
    <property type="match status" value="1"/>
</dbReference>
<dbReference type="GO" id="GO:0003677">
    <property type="term" value="F:DNA binding"/>
    <property type="evidence" value="ECO:0007669"/>
    <property type="project" value="InterPro"/>
</dbReference>
<feature type="compositionally biased region" description="Acidic residues" evidence="3">
    <location>
        <begin position="217"/>
        <end position="228"/>
    </location>
</feature>
<sequence>MAEGVRRRRKLKPVEEAIQFSLEQKDKNGLEGRFISHLKGRGVFSCTDFEKGDFLLEYRGDLISKEELWLNRSTLEVNTLSQSEDTDVEKLKVVSDQSVLDSSICAASEGLEKVTLKKDQLLLDDQDCVEKMSPVKEHVLNEEQSFCAPVEGVKEVCRHVVVTSAISSMDKCAECVGPVAALKWIGLRCKLCSSFWHKSCYLKLHEWDGRRSSCEVSSEEDELSDEDYIPQSESDHQSDSSDELTTRPARYDQAKLLDIQEAASSKFSEHLRSDVTTLNVSKGKGKGVLKVMEAASVYDESDLMCHEEQFTDFETDSESDFPRKQGSVVCRSTDVLMSSPQSHNSKLLNSKSTVTLREERERSMAGGDHCVQSPKISCSANRKNYCYICGKPQSKLARHLKTHMAEVEVVQALSLPVHSKERKAMLQKLRNKGNFQHNTDVLQSGEGALKIKRAPKRKCDSKQFLHCMYCKGLFVRRDLWRHLKRCPSKPAADSEEQGRRRVLGLASMAESSFSQHISQGVWKLLGVMKQDDISAVVKNDLSILQLAQSFFNKHGHDPTKFEYIRQKLREVGRLLLTLRRQFSVYSLEEALKPANFHRLIRAVQMVSGYDDESHCYQSPSLALKLGHSLNKICEIIQCRALMSEDKELISSTETFKKLYSSKWSEMISHTALVTLNEAKFNKPSTLPFTQDVQSLHQLLEKTADTAFQKLQETASPQSYAELAKATLTRIIVFNRRRAGEVSKMPLKAFNERDGTSLHEDVAMGLSKFEQKLCSHFSRVEIRGKRGRKVAVLLSPDMVDALMLLVSRRGTCGVLDTNTFLFARPNCQSYYRGQDSLRVYARECGAQNPEFLRSTHLRKHVATLSQILNLKNNELDQVADFLGHDIRVHRDYYRLPEATTQLAKISKLLLAMEKGCLPNLQGKSLDDIEIEGTSILACLAQRVF</sequence>
<accession>A0A6P6NX84</accession>
<gene>
    <name evidence="6" type="primary">LOC113091887</name>
</gene>
<keyword evidence="2" id="KW-0862">Zinc</keyword>
<dbReference type="PROSITE" id="PS50081">
    <property type="entry name" value="ZF_DAG_PE_2"/>
    <property type="match status" value="1"/>
</dbReference>
<feature type="domain" description="Phorbol-ester/DAG-type" evidence="4">
    <location>
        <begin position="158"/>
        <end position="214"/>
    </location>
</feature>
<dbReference type="RefSeq" id="XP_026113346.1">
    <property type="nucleotide sequence ID" value="XM_026257561.1"/>
</dbReference>
<proteinExistence type="predicted"/>
<dbReference type="Gene3D" id="1.10.443.10">
    <property type="entry name" value="Intergrase catalytic core"/>
    <property type="match status" value="1"/>
</dbReference>
<feature type="region of interest" description="Disordered" evidence="3">
    <location>
        <begin position="216"/>
        <end position="246"/>
    </location>
</feature>
<dbReference type="KEGG" id="caua:113091887"/>
<dbReference type="PANTHER" id="PTHR33480:SF5">
    <property type="entry name" value="SI:DKEY-51D8.9"/>
    <property type="match status" value="1"/>
</dbReference>
<evidence type="ECO:0000256" key="1">
    <source>
        <dbReference type="ARBA" id="ARBA00022723"/>
    </source>
</evidence>
<organism evidence="5 6">
    <name type="scientific">Carassius auratus</name>
    <name type="common">Goldfish</name>
    <dbReference type="NCBI Taxonomy" id="7957"/>
    <lineage>
        <taxon>Eukaryota</taxon>
        <taxon>Metazoa</taxon>
        <taxon>Chordata</taxon>
        <taxon>Craniata</taxon>
        <taxon>Vertebrata</taxon>
        <taxon>Euteleostomi</taxon>
        <taxon>Actinopterygii</taxon>
        <taxon>Neopterygii</taxon>
        <taxon>Teleostei</taxon>
        <taxon>Ostariophysi</taxon>
        <taxon>Cypriniformes</taxon>
        <taxon>Cyprinidae</taxon>
        <taxon>Cyprininae</taxon>
        <taxon>Carassius</taxon>
    </lineage>
</organism>
<dbReference type="AlphaFoldDB" id="A0A6P6NX84"/>
<protein>
    <submittedName>
        <fullName evidence="6">Uncharacterized protein LOC113091887</fullName>
    </submittedName>
</protein>
<dbReference type="SUPFAM" id="SSF82199">
    <property type="entry name" value="SET domain"/>
    <property type="match status" value="1"/>
</dbReference>
<dbReference type="InterPro" id="IPR046341">
    <property type="entry name" value="SET_dom_sf"/>
</dbReference>